<feature type="non-terminal residue" evidence="1">
    <location>
        <position position="1"/>
    </location>
</feature>
<dbReference type="OrthoDB" id="125347at2759"/>
<gene>
    <name evidence="1" type="ORF">AFUS01_LOCUS42260</name>
</gene>
<keyword evidence="2" id="KW-1185">Reference proteome</keyword>
<evidence type="ECO:0008006" key="3">
    <source>
        <dbReference type="Google" id="ProtNLM"/>
    </source>
</evidence>
<protein>
    <recommendedName>
        <fullName evidence="3">DDE-1 domain-containing protein</fullName>
    </recommendedName>
</protein>
<organism evidence="1 2">
    <name type="scientific">Allacma fusca</name>
    <dbReference type="NCBI Taxonomy" id="39272"/>
    <lineage>
        <taxon>Eukaryota</taxon>
        <taxon>Metazoa</taxon>
        <taxon>Ecdysozoa</taxon>
        <taxon>Arthropoda</taxon>
        <taxon>Hexapoda</taxon>
        <taxon>Collembola</taxon>
        <taxon>Symphypleona</taxon>
        <taxon>Sminthuridae</taxon>
        <taxon>Allacma</taxon>
    </lineage>
</organism>
<reference evidence="1" key="1">
    <citation type="submission" date="2021-06" db="EMBL/GenBank/DDBJ databases">
        <authorList>
            <person name="Hodson N. C."/>
            <person name="Mongue J. A."/>
            <person name="Jaron S. K."/>
        </authorList>
    </citation>
    <scope>NUCLEOTIDE SEQUENCE</scope>
</reference>
<name>A0A8J2M555_9HEXA</name>
<sequence length="116" mass="13397">KYHYKSRVVRKIIRLIEEKKEPGIDILDAIMILNSAWKDVTESTIKNCYQKSKLLEFSVDENDGDVISDAIDENELNNLGISPEILEDFYHVDDNVRRIIVKFSSIQSSISGNVFY</sequence>
<evidence type="ECO:0000313" key="1">
    <source>
        <dbReference type="EMBL" id="CAG7832580.1"/>
    </source>
</evidence>
<dbReference type="AlphaFoldDB" id="A0A8J2M555"/>
<comment type="caution">
    <text evidence="1">The sequence shown here is derived from an EMBL/GenBank/DDBJ whole genome shotgun (WGS) entry which is preliminary data.</text>
</comment>
<proteinExistence type="predicted"/>
<dbReference type="EMBL" id="CAJVCH010565832">
    <property type="protein sequence ID" value="CAG7832580.1"/>
    <property type="molecule type" value="Genomic_DNA"/>
</dbReference>
<dbReference type="Proteomes" id="UP000708208">
    <property type="component" value="Unassembled WGS sequence"/>
</dbReference>
<evidence type="ECO:0000313" key="2">
    <source>
        <dbReference type="Proteomes" id="UP000708208"/>
    </source>
</evidence>
<accession>A0A8J2M555</accession>